<dbReference type="CDD" id="cd03250">
    <property type="entry name" value="ABCC_MRP_domain1"/>
    <property type="match status" value="1"/>
</dbReference>
<gene>
    <name evidence="11" type="ORF">HYFRA_00010296</name>
</gene>
<dbReference type="InterPro" id="IPR036640">
    <property type="entry name" value="ABC1_TM_sf"/>
</dbReference>
<dbReference type="InterPro" id="IPR044726">
    <property type="entry name" value="ABCC_6TM_D2"/>
</dbReference>
<feature type="transmembrane region" description="Helical" evidence="8">
    <location>
        <begin position="549"/>
        <end position="571"/>
    </location>
</feature>
<dbReference type="InterPro" id="IPR044746">
    <property type="entry name" value="ABCC_6TM_D1"/>
</dbReference>
<dbReference type="CDD" id="cd18579">
    <property type="entry name" value="ABC_6TM_ABCC_D1"/>
    <property type="match status" value="1"/>
</dbReference>
<evidence type="ECO:0000256" key="8">
    <source>
        <dbReference type="SAM" id="Phobius"/>
    </source>
</evidence>
<feature type="transmembrane region" description="Helical" evidence="8">
    <location>
        <begin position="155"/>
        <end position="173"/>
    </location>
</feature>
<evidence type="ECO:0000313" key="12">
    <source>
        <dbReference type="Proteomes" id="UP000696280"/>
    </source>
</evidence>
<name>A0A9N9PQ63_9HELO</name>
<feature type="transmembrane region" description="Helical" evidence="8">
    <location>
        <begin position="92"/>
        <end position="110"/>
    </location>
</feature>
<keyword evidence="6 8" id="KW-1133">Transmembrane helix</keyword>
<evidence type="ECO:0000313" key="11">
    <source>
        <dbReference type="EMBL" id="CAG8955431.1"/>
    </source>
</evidence>
<feature type="transmembrane region" description="Helical" evidence="8">
    <location>
        <begin position="122"/>
        <end position="143"/>
    </location>
</feature>
<dbReference type="GO" id="GO:0140359">
    <property type="term" value="F:ABC-type transporter activity"/>
    <property type="evidence" value="ECO:0007669"/>
    <property type="project" value="InterPro"/>
</dbReference>
<feature type="domain" description="ABC transporter" evidence="9">
    <location>
        <begin position="1213"/>
        <end position="1469"/>
    </location>
</feature>
<dbReference type="PROSITE" id="PS50893">
    <property type="entry name" value="ABC_TRANSPORTER_2"/>
    <property type="match status" value="2"/>
</dbReference>
<evidence type="ECO:0000256" key="5">
    <source>
        <dbReference type="ARBA" id="ARBA00022840"/>
    </source>
</evidence>
<keyword evidence="7 8" id="KW-0472">Membrane</keyword>
<accession>A0A9N9PQ63</accession>
<dbReference type="PANTHER" id="PTHR24223:SF345">
    <property type="entry name" value="ABC MULTIDRUG TRANSPORTER (EUROFUNG)"/>
    <property type="match status" value="1"/>
</dbReference>
<dbReference type="InterPro" id="IPR003593">
    <property type="entry name" value="AAA+_ATPase"/>
</dbReference>
<reference evidence="11" key="1">
    <citation type="submission" date="2021-07" db="EMBL/GenBank/DDBJ databases">
        <authorList>
            <person name="Durling M."/>
        </authorList>
    </citation>
    <scope>NUCLEOTIDE SEQUENCE</scope>
</reference>
<dbReference type="PROSITE" id="PS50929">
    <property type="entry name" value="ABC_TM1F"/>
    <property type="match status" value="2"/>
</dbReference>
<evidence type="ECO:0000256" key="2">
    <source>
        <dbReference type="ARBA" id="ARBA00022448"/>
    </source>
</evidence>
<evidence type="ECO:0008006" key="13">
    <source>
        <dbReference type="Google" id="ProtNLM"/>
    </source>
</evidence>
<organism evidence="11 12">
    <name type="scientific">Hymenoscyphus fraxineus</name>
    <dbReference type="NCBI Taxonomy" id="746836"/>
    <lineage>
        <taxon>Eukaryota</taxon>
        <taxon>Fungi</taxon>
        <taxon>Dikarya</taxon>
        <taxon>Ascomycota</taxon>
        <taxon>Pezizomycotina</taxon>
        <taxon>Leotiomycetes</taxon>
        <taxon>Helotiales</taxon>
        <taxon>Helotiaceae</taxon>
        <taxon>Hymenoscyphus</taxon>
    </lineage>
</organism>
<protein>
    <recommendedName>
        <fullName evidence="13">ABC transporter</fullName>
    </recommendedName>
</protein>
<dbReference type="InterPro" id="IPR027417">
    <property type="entry name" value="P-loop_NTPase"/>
</dbReference>
<feature type="transmembrane region" description="Helical" evidence="8">
    <location>
        <begin position="513"/>
        <end position="537"/>
    </location>
</feature>
<dbReference type="GO" id="GO:0016020">
    <property type="term" value="C:membrane"/>
    <property type="evidence" value="ECO:0007669"/>
    <property type="project" value="UniProtKB-SubCell"/>
</dbReference>
<dbReference type="InterPro" id="IPR011527">
    <property type="entry name" value="ABC1_TM_dom"/>
</dbReference>
<dbReference type="GO" id="GO:0005524">
    <property type="term" value="F:ATP binding"/>
    <property type="evidence" value="ECO:0007669"/>
    <property type="project" value="UniProtKB-KW"/>
</dbReference>
<keyword evidence="3 8" id="KW-0812">Transmembrane</keyword>
<keyword evidence="5" id="KW-0067">ATP-binding</keyword>
<dbReference type="SMART" id="SM00382">
    <property type="entry name" value="AAA"/>
    <property type="match status" value="2"/>
</dbReference>
<keyword evidence="2" id="KW-0813">Transport</keyword>
<feature type="transmembrane region" description="Helical" evidence="8">
    <location>
        <begin position="912"/>
        <end position="933"/>
    </location>
</feature>
<feature type="domain" description="ABC transmembrane type-1" evidence="10">
    <location>
        <begin position="912"/>
        <end position="1175"/>
    </location>
</feature>
<dbReference type="PANTHER" id="PTHR24223">
    <property type="entry name" value="ATP-BINDING CASSETTE SUB-FAMILY C"/>
    <property type="match status" value="1"/>
</dbReference>
<dbReference type="InterPro" id="IPR050173">
    <property type="entry name" value="ABC_transporter_C-like"/>
</dbReference>
<feature type="transmembrane region" description="Helical" evidence="8">
    <location>
        <begin position="430"/>
        <end position="452"/>
    </location>
</feature>
<dbReference type="Gene3D" id="1.20.1560.10">
    <property type="entry name" value="ABC transporter type 1, transmembrane domain"/>
    <property type="match status" value="2"/>
</dbReference>
<dbReference type="OrthoDB" id="4139357at2759"/>
<evidence type="ECO:0000256" key="4">
    <source>
        <dbReference type="ARBA" id="ARBA00022741"/>
    </source>
</evidence>
<dbReference type="SUPFAM" id="SSF90123">
    <property type="entry name" value="ABC transporter transmembrane region"/>
    <property type="match status" value="2"/>
</dbReference>
<evidence type="ECO:0000256" key="7">
    <source>
        <dbReference type="ARBA" id="ARBA00023136"/>
    </source>
</evidence>
<feature type="transmembrane region" description="Helical" evidence="8">
    <location>
        <begin position="945"/>
        <end position="970"/>
    </location>
</feature>
<feature type="domain" description="ABC transmembrane type-1" evidence="10">
    <location>
        <begin position="300"/>
        <end position="576"/>
    </location>
</feature>
<comment type="subcellular location">
    <subcellularLocation>
        <location evidence="1">Membrane</location>
        <topology evidence="1">Multi-pass membrane protein</topology>
    </subcellularLocation>
</comment>
<proteinExistence type="predicted"/>
<dbReference type="GO" id="GO:0016887">
    <property type="term" value="F:ATP hydrolysis activity"/>
    <property type="evidence" value="ECO:0007669"/>
    <property type="project" value="InterPro"/>
</dbReference>
<evidence type="ECO:0000256" key="1">
    <source>
        <dbReference type="ARBA" id="ARBA00004141"/>
    </source>
</evidence>
<feature type="domain" description="ABC transporter" evidence="9">
    <location>
        <begin position="610"/>
        <end position="844"/>
    </location>
</feature>
<keyword evidence="12" id="KW-1185">Reference proteome</keyword>
<evidence type="ECO:0000256" key="3">
    <source>
        <dbReference type="ARBA" id="ARBA00022692"/>
    </source>
</evidence>
<dbReference type="PROSITE" id="PS00211">
    <property type="entry name" value="ABC_TRANSPORTER_1"/>
    <property type="match status" value="2"/>
</dbReference>
<evidence type="ECO:0000259" key="10">
    <source>
        <dbReference type="PROSITE" id="PS50929"/>
    </source>
</evidence>
<evidence type="ECO:0000256" key="6">
    <source>
        <dbReference type="ARBA" id="ARBA00022989"/>
    </source>
</evidence>
<sequence length="1470" mass="163425">MLEPTKPCLKWRWFRFTYTAPQNDPYTINAASISLNRNLRRARARNIMNWETVDIISAASSFCAVIFILCMPNRLCQLRKSGFRASSRSQGTFQSGLTGILALSLFAFLTEFLNTSTKPNTSFVVSLLTSFVATLGLSILLLLEQQRSYKPSDLVTLYLVAAIICDTAFLTVPSSRSRITISHPVLARCVGHSVVLILQSFLRPAVYNVTIDPESPEEANGVLGRVFFTWINPILHQGYKNLLIDEDLPVLSHDIKPEATRKKILAIWLLRAKPEARTTLLFVLLRCLKQPFLAAIIPRLFLIVFRYSQPVLIKKSIRFVTADSDEAGGDYGYWLIWSALVTYVGLAISTSVYQHKLNRLKLVTRSSLIGLIHDKTMNSPSISYENGESTTLMSTDTASLEGIGEMFHEIWAQVIEVIIGLFLLAREVGWIWPLPLFLIYCTITILAFFVCLSDIEPATWNAATQNRIAATASMLASMKTIKMLGFQRHITTRIQKLRAEELSAASKLRWIMVYYNASANALGIFSPAITLVFFAAISGAREQKLDTETAFTTIAILSMVTHPANMVMTIVPRVVGSFAGFDRIQTFLLQPLLHDTRGNLTKGVSDPASGHLIDLGPAITMQDIHIGHKIRVLNNISLEVAAGSMTIISGQVGSGKTTLLRTILGEIIPAHGTVRVSTRKISYCAQKPWLPSSCIREVIHGMDGEVDIKWYHEVIEACCLTHDLEAMPDGDGTQVGSRGLNLSGGQKQRVALARALFARCDIILLDDCFSGLDGETEKNVFENLLGSRGLLRKLKTAVILVSNSTQYFQAADQILVLEDGGVKECGTWNDIKVKASSIAKFAPEKRNSCEAALSPKLDQLSAQIQAKNDFKNDVSRQTGDFALYGIVFAKLSKKLANLDTGYYYRIVGLTNLLLLIGCGASFGFFITIPQYWLQMWTESSDNTSLFYIVGFLLLSIMSWTSTNGIMWSNLIRLAPKSGMRAHQLLLDIVTCAPLSFSQDIQLIDKQLPPALSNVTTQIFKLMMQAALLFVAQKWLALSLPACILVVYIIQKIYLRTSRQLRFLELESRAAVFSSFLECVEGLEAIRAFGWSRQVIQENISRVDKSQRPEFLLLSLQRWLNIVLDLLAAAIATGVVAIAVALRGSISGGQIGIALNIMLVANTTLLKLVENWTNLEISLGAVARLKGFEMMTEPEGRHGGDYEPPGDWPTMGRIEFEDVGVSYNLDSPVLQNINLDIDPGQKVIICGRTGSGKSTLLLTLLRLVEPQYGTIKLDGIDIRLVPLEYLRERCFITVSQDTLVLHNDTLRFNLDPDESLSDEAIIDALKRTRLWDHFVRHEMDAENSLNVRHLILDQQLSLFRELSVGQCQLFGLCRALVKVKSLESARSNGKPVVLLDEVTSSLDLVTEAVIYGIVEEEFSRKGYTVVIVAHRLGVLAEHMKAGRDVVVAMRDGRVREVITDVSMMRFDAEDR</sequence>
<dbReference type="SUPFAM" id="SSF52540">
    <property type="entry name" value="P-loop containing nucleoside triphosphate hydrolases"/>
    <property type="match status" value="2"/>
</dbReference>
<feature type="transmembrane region" description="Helical" evidence="8">
    <location>
        <begin position="333"/>
        <end position="353"/>
    </location>
</feature>
<dbReference type="InterPro" id="IPR003439">
    <property type="entry name" value="ABC_transporter-like_ATP-bd"/>
</dbReference>
<dbReference type="CDD" id="cd18580">
    <property type="entry name" value="ABC_6TM_ABCC_D2"/>
    <property type="match status" value="1"/>
</dbReference>
<dbReference type="Proteomes" id="UP000696280">
    <property type="component" value="Unassembled WGS sequence"/>
</dbReference>
<dbReference type="Pfam" id="PF00664">
    <property type="entry name" value="ABC_membrane"/>
    <property type="match status" value="2"/>
</dbReference>
<dbReference type="EMBL" id="CAJVRL010000063">
    <property type="protein sequence ID" value="CAG8955431.1"/>
    <property type="molecule type" value="Genomic_DNA"/>
</dbReference>
<dbReference type="InterPro" id="IPR017871">
    <property type="entry name" value="ABC_transporter-like_CS"/>
</dbReference>
<dbReference type="Pfam" id="PF00005">
    <property type="entry name" value="ABC_tran"/>
    <property type="match status" value="2"/>
</dbReference>
<comment type="caution">
    <text evidence="11">The sequence shown here is derived from an EMBL/GenBank/DDBJ whole genome shotgun (WGS) entry which is preliminary data.</text>
</comment>
<keyword evidence="4" id="KW-0547">Nucleotide-binding</keyword>
<evidence type="ECO:0000259" key="9">
    <source>
        <dbReference type="PROSITE" id="PS50893"/>
    </source>
</evidence>
<feature type="transmembrane region" description="Helical" evidence="8">
    <location>
        <begin position="55"/>
        <end position="71"/>
    </location>
</feature>
<dbReference type="Gene3D" id="3.40.50.300">
    <property type="entry name" value="P-loop containing nucleotide triphosphate hydrolases"/>
    <property type="match status" value="2"/>
</dbReference>
<feature type="transmembrane region" description="Helical" evidence="8">
    <location>
        <begin position="1026"/>
        <end position="1049"/>
    </location>
</feature>